<dbReference type="PANTHER" id="PTHR43689">
    <property type="entry name" value="HYDROLASE"/>
    <property type="match status" value="1"/>
</dbReference>
<dbReference type="ESTHER" id="naegr-d2w3v7">
    <property type="family name" value="6_AlphaBeta_hydrolase"/>
</dbReference>
<protein>
    <submittedName>
        <fullName evidence="1">Predicted protein</fullName>
    </submittedName>
</protein>
<dbReference type="VEuPathDB" id="AmoebaDB:NAEGRDRAFT_76081"/>
<dbReference type="InParanoid" id="D2W3V7"/>
<dbReference type="Proteomes" id="UP000006671">
    <property type="component" value="Unassembled WGS sequence"/>
</dbReference>
<dbReference type="InterPro" id="IPR029058">
    <property type="entry name" value="AB_hydrolase_fold"/>
</dbReference>
<evidence type="ECO:0000313" key="2">
    <source>
        <dbReference type="Proteomes" id="UP000006671"/>
    </source>
</evidence>
<keyword evidence="2" id="KW-1185">Reference proteome</keyword>
<gene>
    <name evidence="1" type="ORF">NAEGRDRAFT_76081</name>
</gene>
<dbReference type="GeneID" id="8860931"/>
<reference evidence="1 2" key="1">
    <citation type="journal article" date="2010" name="Cell">
        <title>The genome of Naegleria gruberi illuminates early eukaryotic versatility.</title>
        <authorList>
            <person name="Fritz-Laylin L.K."/>
            <person name="Prochnik S.E."/>
            <person name="Ginger M.L."/>
            <person name="Dacks J.B."/>
            <person name="Carpenter M.L."/>
            <person name="Field M.C."/>
            <person name="Kuo A."/>
            <person name="Paredez A."/>
            <person name="Chapman J."/>
            <person name="Pham J."/>
            <person name="Shu S."/>
            <person name="Neupane R."/>
            <person name="Cipriano M."/>
            <person name="Mancuso J."/>
            <person name="Tu H."/>
            <person name="Salamov A."/>
            <person name="Lindquist E."/>
            <person name="Shapiro H."/>
            <person name="Lucas S."/>
            <person name="Grigoriev I.V."/>
            <person name="Cande W.Z."/>
            <person name="Fulton C."/>
            <person name="Rokhsar D.S."/>
            <person name="Dawson S.C."/>
        </authorList>
    </citation>
    <scope>NUCLEOTIDE SEQUENCE [LARGE SCALE GENOMIC DNA]</scope>
    <source>
        <strain evidence="1 2">NEG-M</strain>
    </source>
</reference>
<dbReference type="OrthoDB" id="6431331at2759"/>
<proteinExistence type="predicted"/>
<accession>D2W3V7</accession>
<dbReference type="RefSeq" id="XP_002669006.1">
    <property type="nucleotide sequence ID" value="XM_002668960.1"/>
</dbReference>
<dbReference type="EMBL" id="GG738934">
    <property type="protein sequence ID" value="EFC36262.1"/>
    <property type="molecule type" value="Genomic_DNA"/>
</dbReference>
<name>D2W3V7_NAEGR</name>
<evidence type="ECO:0000313" key="1">
    <source>
        <dbReference type="EMBL" id="EFC36262.1"/>
    </source>
</evidence>
<dbReference type="SUPFAM" id="SSF53474">
    <property type="entry name" value="alpha/beta-Hydrolases"/>
    <property type="match status" value="1"/>
</dbReference>
<sequence length="362" mass="42345">MQQVENSSHDSSCLFPDEINGHTMEVMATSDWKLLEQLLIKENSENFDSQSWPKPYLNSHFMIVDSELNLSTKFIEDKVKQVVIHYRMWKNSNNSTAKVLYLLHGFGGNTFSWRMNAEELISKFDLVVAIDLPGFGYSSREIGLKHTRWNRAFWGLQVMRRTLLELETYSKQDCEISCFIMSHSMSCVYSPELIWLVNQEDPEWTRFSLHYLSKDSSKFERFFKITNLVFVSGMYYVQTLPNLLNYSIIQSVSKGMLKLFVGKSSNKWMLKKAYNRNPTDEEVFGYLLPTDLKNSVDCLMDMTIAMKQENDNEELTERHNELLEQLSSYCHVVQVMCLKDTVHSSKDANRLKEMLESNIRKK</sequence>
<organism evidence="2">
    <name type="scientific">Naegleria gruberi</name>
    <name type="common">Amoeba</name>
    <dbReference type="NCBI Taxonomy" id="5762"/>
    <lineage>
        <taxon>Eukaryota</taxon>
        <taxon>Discoba</taxon>
        <taxon>Heterolobosea</taxon>
        <taxon>Tetramitia</taxon>
        <taxon>Eutetramitia</taxon>
        <taxon>Vahlkampfiidae</taxon>
        <taxon>Naegleria</taxon>
    </lineage>
</organism>
<dbReference type="PANTHER" id="PTHR43689:SF8">
    <property type="entry name" value="ALPHA_BETA-HYDROLASES SUPERFAMILY PROTEIN"/>
    <property type="match status" value="1"/>
</dbReference>
<dbReference type="AlphaFoldDB" id="D2W3V7"/>
<dbReference type="Gene3D" id="3.40.50.1820">
    <property type="entry name" value="alpha/beta hydrolase"/>
    <property type="match status" value="1"/>
</dbReference>
<dbReference type="KEGG" id="ngr:NAEGRDRAFT_76081"/>